<dbReference type="Proteomes" id="UP000245207">
    <property type="component" value="Unassembled WGS sequence"/>
</dbReference>
<keyword evidence="3" id="KW-1185">Reference proteome</keyword>
<feature type="region of interest" description="Disordered" evidence="1">
    <location>
        <begin position="1"/>
        <end position="45"/>
    </location>
</feature>
<comment type="caution">
    <text evidence="2">The sequence shown here is derived from an EMBL/GenBank/DDBJ whole genome shotgun (WGS) entry which is preliminary data.</text>
</comment>
<gene>
    <name evidence="2" type="ORF">CTI12_AA065320</name>
</gene>
<feature type="compositionally biased region" description="Polar residues" evidence="1">
    <location>
        <begin position="29"/>
        <end position="45"/>
    </location>
</feature>
<protein>
    <submittedName>
        <fullName evidence="2">Exostosin-like protein</fullName>
    </submittedName>
</protein>
<evidence type="ECO:0000313" key="3">
    <source>
        <dbReference type="Proteomes" id="UP000245207"/>
    </source>
</evidence>
<feature type="compositionally biased region" description="Polar residues" evidence="1">
    <location>
        <begin position="1"/>
        <end position="20"/>
    </location>
</feature>
<proteinExistence type="predicted"/>
<reference evidence="2 3" key="1">
    <citation type="journal article" date="2018" name="Mol. Plant">
        <title>The genome of Artemisia annua provides insight into the evolution of Asteraceae family and artemisinin biosynthesis.</title>
        <authorList>
            <person name="Shen Q."/>
            <person name="Zhang L."/>
            <person name="Liao Z."/>
            <person name="Wang S."/>
            <person name="Yan T."/>
            <person name="Shi P."/>
            <person name="Liu M."/>
            <person name="Fu X."/>
            <person name="Pan Q."/>
            <person name="Wang Y."/>
            <person name="Lv Z."/>
            <person name="Lu X."/>
            <person name="Zhang F."/>
            <person name="Jiang W."/>
            <person name="Ma Y."/>
            <person name="Chen M."/>
            <person name="Hao X."/>
            <person name="Li L."/>
            <person name="Tang Y."/>
            <person name="Lv G."/>
            <person name="Zhou Y."/>
            <person name="Sun X."/>
            <person name="Brodelius P.E."/>
            <person name="Rose J.K.C."/>
            <person name="Tang K."/>
        </authorList>
    </citation>
    <scope>NUCLEOTIDE SEQUENCE [LARGE SCALE GENOMIC DNA]</scope>
    <source>
        <strain evidence="3">cv. Huhao1</strain>
        <tissue evidence="2">Leaf</tissue>
    </source>
</reference>
<sequence length="375" mass="40519">MDKDTSVNANSNVGLHSKGSQIAVDKDSNAQGTKNKPGSINQESSLLANAPILRSILKKAVRNVPGKDKNTSMSSVSTKVSGFKDKNACDIPTCDANELHSVGQQGDVDEVPLVGGVAAKVKNLDGTIFGSDGKDEVAGNGMSSGVGKGGRSTPTQVAQAASNSQGLNSNSSQPLVDNVGSGNVNGEDDYLSMHIGEKEQVLYLCKRVRSCKPTDGRSSVHGRKYIRLQRNGVQVRKHFVVNLPPKREATFYLRMLLCYNRMPNGRHKLPCTPRGLPIVINGQEPEDTSCLVPQEGCLLLSTAKSRKAQVALHPKRVTYCYPRPRAGRHKLPCTPGGLPIVIYGQTKIEQYKLQDKMHAKVITLKIKRFTPNGKI</sequence>
<name>A0A2U1Q7A4_ARTAN</name>
<feature type="region of interest" description="Disordered" evidence="1">
    <location>
        <begin position="135"/>
        <end position="173"/>
    </location>
</feature>
<evidence type="ECO:0000313" key="2">
    <source>
        <dbReference type="EMBL" id="PWA93878.1"/>
    </source>
</evidence>
<organism evidence="2 3">
    <name type="scientific">Artemisia annua</name>
    <name type="common">Sweet wormwood</name>
    <dbReference type="NCBI Taxonomy" id="35608"/>
    <lineage>
        <taxon>Eukaryota</taxon>
        <taxon>Viridiplantae</taxon>
        <taxon>Streptophyta</taxon>
        <taxon>Embryophyta</taxon>
        <taxon>Tracheophyta</taxon>
        <taxon>Spermatophyta</taxon>
        <taxon>Magnoliopsida</taxon>
        <taxon>eudicotyledons</taxon>
        <taxon>Gunneridae</taxon>
        <taxon>Pentapetalae</taxon>
        <taxon>asterids</taxon>
        <taxon>campanulids</taxon>
        <taxon>Asterales</taxon>
        <taxon>Asteraceae</taxon>
        <taxon>Asteroideae</taxon>
        <taxon>Anthemideae</taxon>
        <taxon>Artemisiinae</taxon>
        <taxon>Artemisia</taxon>
    </lineage>
</organism>
<evidence type="ECO:0000256" key="1">
    <source>
        <dbReference type="SAM" id="MobiDB-lite"/>
    </source>
</evidence>
<accession>A0A2U1Q7A4</accession>
<dbReference type="EMBL" id="PKPP01000349">
    <property type="protein sequence ID" value="PWA93878.1"/>
    <property type="molecule type" value="Genomic_DNA"/>
</dbReference>
<feature type="compositionally biased region" description="Low complexity" evidence="1">
    <location>
        <begin position="158"/>
        <end position="173"/>
    </location>
</feature>
<dbReference type="AlphaFoldDB" id="A0A2U1Q7A4"/>